<dbReference type="GO" id="GO:0030964">
    <property type="term" value="C:NADH dehydrogenase complex"/>
    <property type="evidence" value="ECO:0007669"/>
    <property type="project" value="TreeGrafter"/>
</dbReference>
<evidence type="ECO:0000256" key="1">
    <source>
        <dbReference type="ARBA" id="ARBA00004370"/>
    </source>
</evidence>
<reference evidence="10" key="1">
    <citation type="submission" date="2019-01" db="EMBL/GenBank/DDBJ databases">
        <title>The complete mitochondrial genomes of Gammarus pisinnus and Gammarus lacustris.</title>
        <authorList>
            <person name="Sun S."/>
        </authorList>
    </citation>
    <scope>NUCLEOTIDE SEQUENCE</scope>
</reference>
<proteinExistence type="inferred from homology"/>
<gene>
    <name evidence="10" type="primary">nad3</name>
</gene>
<dbReference type="Gene3D" id="1.20.58.1610">
    <property type="entry name" value="NADH:ubiquinone/plastoquinone oxidoreductase, chain 3"/>
    <property type="match status" value="1"/>
</dbReference>
<evidence type="ECO:0000256" key="7">
    <source>
        <dbReference type="ARBA" id="ARBA00023136"/>
    </source>
</evidence>
<organism evidence="10">
    <name type="scientific">Gammarus pisinnus</name>
    <dbReference type="NCBI Taxonomy" id="1486748"/>
    <lineage>
        <taxon>Eukaryota</taxon>
        <taxon>Metazoa</taxon>
        <taxon>Ecdysozoa</taxon>
        <taxon>Arthropoda</taxon>
        <taxon>Crustacea</taxon>
        <taxon>Multicrustacea</taxon>
        <taxon>Malacostraca</taxon>
        <taxon>Eumalacostraca</taxon>
        <taxon>Peracarida</taxon>
        <taxon>Amphipoda</taxon>
        <taxon>Senticaudata</taxon>
        <taxon>Gammarida</taxon>
        <taxon>Gammaridira</taxon>
        <taxon>Gammaroidea</taxon>
        <taxon>Gammaridae</taxon>
        <taxon>Gammarus</taxon>
    </lineage>
</organism>
<feature type="transmembrane region" description="Helical" evidence="9">
    <location>
        <begin position="57"/>
        <end position="80"/>
    </location>
</feature>
<keyword evidence="4 9" id="KW-0813">Transport</keyword>
<evidence type="ECO:0000256" key="3">
    <source>
        <dbReference type="ARBA" id="ARBA00021007"/>
    </source>
</evidence>
<comment type="catalytic activity">
    <reaction evidence="8 9">
        <text>a ubiquinone + NADH + 5 H(+)(in) = a ubiquinol + NAD(+) + 4 H(+)(out)</text>
        <dbReference type="Rhea" id="RHEA:29091"/>
        <dbReference type="Rhea" id="RHEA-COMP:9565"/>
        <dbReference type="Rhea" id="RHEA-COMP:9566"/>
        <dbReference type="ChEBI" id="CHEBI:15378"/>
        <dbReference type="ChEBI" id="CHEBI:16389"/>
        <dbReference type="ChEBI" id="CHEBI:17976"/>
        <dbReference type="ChEBI" id="CHEBI:57540"/>
        <dbReference type="ChEBI" id="CHEBI:57945"/>
        <dbReference type="EC" id="7.1.1.2"/>
    </reaction>
</comment>
<keyword evidence="9" id="KW-0249">Electron transport</keyword>
<geneLocation type="mitochondrion" evidence="10"/>
<evidence type="ECO:0000313" key="10">
    <source>
        <dbReference type="EMBL" id="QDS78469.1"/>
    </source>
</evidence>
<dbReference type="GO" id="GO:0031966">
    <property type="term" value="C:mitochondrial membrane"/>
    <property type="evidence" value="ECO:0007669"/>
    <property type="project" value="UniProtKB-SubCell"/>
</dbReference>
<dbReference type="EMBL" id="MK354236">
    <property type="protein sequence ID" value="QDS78469.1"/>
    <property type="molecule type" value="Genomic_DNA"/>
</dbReference>
<accession>A0A517LS56</accession>
<dbReference type="PANTHER" id="PTHR11058:SF9">
    <property type="entry name" value="NADH-UBIQUINONE OXIDOREDUCTASE CHAIN 3"/>
    <property type="match status" value="1"/>
</dbReference>
<keyword evidence="9" id="KW-0830">Ubiquinone</keyword>
<feature type="transmembrane region" description="Helical" evidence="9">
    <location>
        <begin position="86"/>
        <end position="105"/>
    </location>
</feature>
<evidence type="ECO:0000256" key="4">
    <source>
        <dbReference type="ARBA" id="ARBA00022448"/>
    </source>
</evidence>
<keyword evidence="5 9" id="KW-0812">Transmembrane</keyword>
<dbReference type="PANTHER" id="PTHR11058">
    <property type="entry name" value="NADH-UBIQUINONE OXIDOREDUCTASE CHAIN 3"/>
    <property type="match status" value="1"/>
</dbReference>
<comment type="function">
    <text evidence="9">Core subunit of the mitochondrial membrane respiratory chain NADH dehydrogenase (Complex I) which catalyzes electron transfer from NADH through the respiratory chain, using ubiquinone as an electron acceptor. Essential for the catalytic activity of complex I.</text>
</comment>
<name>A0A517LS56_9CRUS</name>
<dbReference type="AlphaFoldDB" id="A0A517LS56"/>
<evidence type="ECO:0000256" key="8">
    <source>
        <dbReference type="ARBA" id="ARBA00049551"/>
    </source>
</evidence>
<dbReference type="GO" id="GO:0008137">
    <property type="term" value="F:NADH dehydrogenase (ubiquinone) activity"/>
    <property type="evidence" value="ECO:0007669"/>
    <property type="project" value="UniProtKB-UniRule"/>
</dbReference>
<evidence type="ECO:0000256" key="5">
    <source>
        <dbReference type="ARBA" id="ARBA00022692"/>
    </source>
</evidence>
<keyword evidence="6 9" id="KW-1133">Transmembrane helix</keyword>
<keyword evidence="9" id="KW-1278">Translocase</keyword>
<keyword evidence="9" id="KW-0679">Respiratory chain</keyword>
<dbReference type="Pfam" id="PF00507">
    <property type="entry name" value="Oxidored_q4"/>
    <property type="match status" value="1"/>
</dbReference>
<keyword evidence="9 10" id="KW-0496">Mitochondrion</keyword>
<keyword evidence="9" id="KW-0520">NAD</keyword>
<dbReference type="InterPro" id="IPR038430">
    <property type="entry name" value="NDAH_ubi_oxred_su3_sf"/>
</dbReference>
<evidence type="ECO:0000256" key="2">
    <source>
        <dbReference type="ARBA" id="ARBA00008472"/>
    </source>
</evidence>
<comment type="subcellular location">
    <subcellularLocation>
        <location evidence="1">Membrane</location>
    </subcellularLocation>
    <subcellularLocation>
        <location evidence="9">Mitochondrion membrane</location>
        <topology evidence="9">Multi-pass membrane protein</topology>
    </subcellularLocation>
</comment>
<feature type="transmembrane region" description="Helical" evidence="9">
    <location>
        <begin position="6"/>
        <end position="26"/>
    </location>
</feature>
<dbReference type="InterPro" id="IPR000440">
    <property type="entry name" value="NADH_UbQ/plastoQ_OxRdtase_su3"/>
</dbReference>
<evidence type="ECO:0000256" key="6">
    <source>
        <dbReference type="ARBA" id="ARBA00022989"/>
    </source>
</evidence>
<comment type="similarity">
    <text evidence="2 9">Belongs to the complex I subunit 3 family.</text>
</comment>
<dbReference type="EC" id="7.1.1.2" evidence="9"/>
<protein>
    <recommendedName>
        <fullName evidence="3 9">NADH-ubiquinone oxidoreductase chain 3</fullName>
        <ecNumber evidence="9">7.1.1.2</ecNumber>
    </recommendedName>
</protein>
<sequence>MLIIMSIFLATAFIALILALLALVLGKKSNSDREKLTAFECGFDSNKKARAPFSLRFFTVTIIFLIFDVEIALLLPAGLLSCYSDIPMILLTVLILILILILGLIHEWNQGALTWVT</sequence>
<evidence type="ECO:0000256" key="9">
    <source>
        <dbReference type="RuleBase" id="RU003640"/>
    </source>
</evidence>
<keyword evidence="7 9" id="KW-0472">Membrane</keyword>